<comment type="caution">
    <text evidence="5">The sequence shown here is derived from an EMBL/GenBank/DDBJ whole genome shotgun (WGS) entry which is preliminary data.</text>
</comment>
<dbReference type="Proteomes" id="UP000310314">
    <property type="component" value="Unassembled WGS sequence"/>
</dbReference>
<dbReference type="RefSeq" id="WP_138658530.1">
    <property type="nucleotide sequence ID" value="NZ_VATY01000002.1"/>
</dbReference>
<evidence type="ECO:0000313" key="5">
    <source>
        <dbReference type="EMBL" id="TMM57511.1"/>
    </source>
</evidence>
<dbReference type="Gene3D" id="1.10.10.60">
    <property type="entry name" value="Homeodomain-like"/>
    <property type="match status" value="2"/>
</dbReference>
<dbReference type="Pfam" id="PF02311">
    <property type="entry name" value="AraC_binding"/>
    <property type="match status" value="1"/>
</dbReference>
<dbReference type="InterPro" id="IPR014710">
    <property type="entry name" value="RmlC-like_jellyroll"/>
</dbReference>
<dbReference type="PROSITE" id="PS01124">
    <property type="entry name" value="HTH_ARAC_FAMILY_2"/>
    <property type="match status" value="1"/>
</dbReference>
<dbReference type="Pfam" id="PF12833">
    <property type="entry name" value="HTH_18"/>
    <property type="match status" value="1"/>
</dbReference>
<dbReference type="InterPro" id="IPR009057">
    <property type="entry name" value="Homeodomain-like_sf"/>
</dbReference>
<dbReference type="PANTHER" id="PTHR43280">
    <property type="entry name" value="ARAC-FAMILY TRANSCRIPTIONAL REGULATOR"/>
    <property type="match status" value="1"/>
</dbReference>
<evidence type="ECO:0000259" key="4">
    <source>
        <dbReference type="PROSITE" id="PS01124"/>
    </source>
</evidence>
<dbReference type="InterPro" id="IPR020449">
    <property type="entry name" value="Tscrpt_reg_AraC-type_HTH"/>
</dbReference>
<accession>A0A5S3PS72</accession>
<sequence length="285" mass="32836">MKVQPFQIVKPLNENLIIQVDGVKGFYNKLHQHNEIQLSQIVKGFGKLVIGDSVHQFQSGDIFAIGSNCPHLFKTEEKQGHVQMISLFFTPDTFGKEFFTIPDLSEIKPFFDLVREGFQVLSKKHDIGEIFLDIPKVSKTTRVVLFIELLQHLVNAEKSSLTSFTYPKEIGNLAGNRMQIVFDYVLHHFHEQVKLDEVSSLVHMTPNAFCKFFKQRTDKTFFQFLIELRIEHSSQLLRNQTDLSIAEISERSGFKSISNFNRKFKASKGVVPSQYKKAILNLRNQ</sequence>
<organism evidence="5 6">
    <name type="scientific">Maribacter algarum</name>
    <name type="common">ex Zhang et al. 2020</name>
    <dbReference type="NCBI Taxonomy" id="2578118"/>
    <lineage>
        <taxon>Bacteria</taxon>
        <taxon>Pseudomonadati</taxon>
        <taxon>Bacteroidota</taxon>
        <taxon>Flavobacteriia</taxon>
        <taxon>Flavobacteriales</taxon>
        <taxon>Flavobacteriaceae</taxon>
        <taxon>Maribacter</taxon>
    </lineage>
</organism>
<dbReference type="GO" id="GO:0003700">
    <property type="term" value="F:DNA-binding transcription factor activity"/>
    <property type="evidence" value="ECO:0007669"/>
    <property type="project" value="InterPro"/>
</dbReference>
<evidence type="ECO:0000256" key="3">
    <source>
        <dbReference type="ARBA" id="ARBA00023163"/>
    </source>
</evidence>
<dbReference type="SMART" id="SM00342">
    <property type="entry name" value="HTH_ARAC"/>
    <property type="match status" value="1"/>
</dbReference>
<proteinExistence type="predicted"/>
<dbReference type="PRINTS" id="PR00032">
    <property type="entry name" value="HTHARAC"/>
</dbReference>
<keyword evidence="2" id="KW-0238">DNA-binding</keyword>
<name>A0A5S3PS72_9FLAO</name>
<dbReference type="PANTHER" id="PTHR43280:SF2">
    <property type="entry name" value="HTH-TYPE TRANSCRIPTIONAL REGULATOR EXSA"/>
    <property type="match status" value="1"/>
</dbReference>
<dbReference type="AlphaFoldDB" id="A0A5S3PS72"/>
<dbReference type="Gene3D" id="2.60.120.10">
    <property type="entry name" value="Jelly Rolls"/>
    <property type="match status" value="1"/>
</dbReference>
<keyword evidence="6" id="KW-1185">Reference proteome</keyword>
<reference evidence="5 6" key="1">
    <citation type="submission" date="2019-05" db="EMBL/GenBank/DDBJ databases">
        <authorList>
            <person name="Zhang J.-Y."/>
            <person name="Feg X."/>
            <person name="Du Z.-J."/>
        </authorList>
    </citation>
    <scope>NUCLEOTIDE SEQUENCE [LARGE SCALE GENOMIC DNA]</scope>
    <source>
        <strain evidence="5 6">RZ26</strain>
    </source>
</reference>
<dbReference type="OrthoDB" id="1410704at2"/>
<dbReference type="SUPFAM" id="SSF46689">
    <property type="entry name" value="Homeodomain-like"/>
    <property type="match status" value="2"/>
</dbReference>
<dbReference type="InterPro" id="IPR011051">
    <property type="entry name" value="RmlC_Cupin_sf"/>
</dbReference>
<evidence type="ECO:0000313" key="6">
    <source>
        <dbReference type="Proteomes" id="UP000310314"/>
    </source>
</evidence>
<keyword evidence="3" id="KW-0804">Transcription</keyword>
<dbReference type="InterPro" id="IPR018060">
    <property type="entry name" value="HTH_AraC"/>
</dbReference>
<dbReference type="InterPro" id="IPR003313">
    <property type="entry name" value="AraC-bd"/>
</dbReference>
<gene>
    <name evidence="5" type="ORF">FEE95_13595</name>
</gene>
<keyword evidence="1" id="KW-0805">Transcription regulation</keyword>
<protein>
    <submittedName>
        <fullName evidence="5">AraC family transcriptional regulator</fullName>
    </submittedName>
</protein>
<evidence type="ECO:0000256" key="1">
    <source>
        <dbReference type="ARBA" id="ARBA00023015"/>
    </source>
</evidence>
<evidence type="ECO:0000256" key="2">
    <source>
        <dbReference type="ARBA" id="ARBA00023125"/>
    </source>
</evidence>
<dbReference type="GO" id="GO:0043565">
    <property type="term" value="F:sequence-specific DNA binding"/>
    <property type="evidence" value="ECO:0007669"/>
    <property type="project" value="InterPro"/>
</dbReference>
<feature type="domain" description="HTH araC/xylS-type" evidence="4">
    <location>
        <begin position="179"/>
        <end position="278"/>
    </location>
</feature>
<dbReference type="SUPFAM" id="SSF51182">
    <property type="entry name" value="RmlC-like cupins"/>
    <property type="match status" value="1"/>
</dbReference>
<dbReference type="EMBL" id="VATY01000002">
    <property type="protein sequence ID" value="TMM57511.1"/>
    <property type="molecule type" value="Genomic_DNA"/>
</dbReference>